<comment type="caution">
    <text evidence="1">The sequence shown here is derived from an EMBL/GenBank/DDBJ whole genome shotgun (WGS) entry which is preliminary data.</text>
</comment>
<keyword evidence="2" id="KW-1185">Reference proteome</keyword>
<proteinExistence type="predicted"/>
<accession>A0ACC2SMC7</accession>
<name>A0ACC2SMC7_9FUNG</name>
<reference evidence="1" key="1">
    <citation type="submission" date="2022-04" db="EMBL/GenBank/DDBJ databases">
        <title>Genome of the entomopathogenic fungus Entomophthora muscae.</title>
        <authorList>
            <person name="Elya C."/>
            <person name="Lovett B.R."/>
            <person name="Lee E."/>
            <person name="Macias A.M."/>
            <person name="Hajek A.E."/>
            <person name="De Bivort B.L."/>
            <person name="Kasson M.T."/>
            <person name="De Fine Licht H.H."/>
            <person name="Stajich J.E."/>
        </authorList>
    </citation>
    <scope>NUCLEOTIDE SEQUENCE</scope>
    <source>
        <strain evidence="1">Berkeley</strain>
    </source>
</reference>
<protein>
    <submittedName>
        <fullName evidence="1">Uncharacterized protein</fullName>
    </submittedName>
</protein>
<evidence type="ECO:0000313" key="1">
    <source>
        <dbReference type="EMBL" id="KAJ9063498.1"/>
    </source>
</evidence>
<sequence>MLPPPIKAASVFLNRSILKFARPRSSNVMLGSSELLSLPKRCTRTRLVLRRDFAREYFTLDKNTPPSIFSNPVDRRKPPPGKATSGKRTTVTDKICLIEKHLANEDSGLALEKFRLILCVLPEGPIIDPSVVKALHDMLMFSYSGDEEKRPIILEEMAERGFFFENSLPNEASKHLFQETVEFSLSKRLFYGFQAFGQPFRNLVDGILSHFDRISGKRTLKAILDQTNPGKRSLAYNNLIVSFAIGKHQPDNAIFLSSLLERMFKLKLIPTSESLSTIVRAYIARCSPDTISNSDNFKTIFEIVRLSKRLAIQLSPYTHRLILECSISLAEVNPEFSSGVIKAAYELRNHRSLLSADLASSALWAISDTSTLNTEHPRKAWCDKTIFGLWVGLKHSALPKEKCAIALLTCASRCDIQPSHLARLLKTFIYLLKPVQSAASSESLAQLIGLCGLLSKEIVIHDFLAEATSRGIPFTKKAFNLTLSNLIESGNSRLAITYFELLTSIGGFKGVSAVVLDTTSIAIVFEASCVVKRPAMIHSFFRSVFAPKTPIVLNEFAYLSFLRGLSRLVQDGSDEALLSSQWVASSLETVLVHLELTGYSGPKDRIVEEVISIHAHFVCQSKGPAAFEACETMLKTFNKLVRPSQLVPQISLYNEMVNAMAQAVALAPGSSLMISDVRSLYKYMLSTNVQPNLAFFVSALGFLGNARDTKSLHFLFRFIVARFKSHRYSDSTPRIAIFNVYLKHALVPEQRIMQFLHTIHCTGAVPTHETLYNMLYKHHELNSPLTVLQNILLLFSDLLNYAREGTTKLEVSIPTVELVAKAFLRAGGISEMSRAVDFVINMMSKPETILPNSFYQFIIDTALLNPDHTAIEVAVDWLERIALRPRSESSSHIVYESARKLKSVDPPLLISLPVEKARFVKSLMLEAERENITFPQEHQAFIP</sequence>
<evidence type="ECO:0000313" key="2">
    <source>
        <dbReference type="Proteomes" id="UP001165960"/>
    </source>
</evidence>
<dbReference type="Proteomes" id="UP001165960">
    <property type="component" value="Unassembled WGS sequence"/>
</dbReference>
<organism evidence="1 2">
    <name type="scientific">Entomophthora muscae</name>
    <dbReference type="NCBI Taxonomy" id="34485"/>
    <lineage>
        <taxon>Eukaryota</taxon>
        <taxon>Fungi</taxon>
        <taxon>Fungi incertae sedis</taxon>
        <taxon>Zoopagomycota</taxon>
        <taxon>Entomophthoromycotina</taxon>
        <taxon>Entomophthoromycetes</taxon>
        <taxon>Entomophthorales</taxon>
        <taxon>Entomophthoraceae</taxon>
        <taxon>Entomophthora</taxon>
    </lineage>
</organism>
<gene>
    <name evidence="1" type="ORF">DSO57_1000081</name>
</gene>
<dbReference type="EMBL" id="QTSX02004971">
    <property type="protein sequence ID" value="KAJ9063498.1"/>
    <property type="molecule type" value="Genomic_DNA"/>
</dbReference>